<dbReference type="AlphaFoldDB" id="I0GPZ2"/>
<dbReference type="RefSeq" id="WP_014424266.1">
    <property type="nucleotide sequence ID" value="NC_017068.1"/>
</dbReference>
<dbReference type="KEGG" id="sri:SELR_11210"/>
<evidence type="ECO:0000256" key="1">
    <source>
        <dbReference type="SAM" id="MobiDB-lite"/>
    </source>
</evidence>
<feature type="region of interest" description="Disordered" evidence="1">
    <location>
        <begin position="1"/>
        <end position="33"/>
    </location>
</feature>
<dbReference type="OrthoDB" id="1667155at2"/>
<dbReference type="HOGENOM" id="CLU_203892_0_0_9"/>
<feature type="compositionally biased region" description="Basic and acidic residues" evidence="1">
    <location>
        <begin position="24"/>
        <end position="33"/>
    </location>
</feature>
<dbReference type="PATRIC" id="fig|927704.6.peg.1155"/>
<gene>
    <name evidence="2" type="ordered locus">SELR_11210</name>
</gene>
<dbReference type="Proteomes" id="UP000007887">
    <property type="component" value="Chromosome"/>
</dbReference>
<protein>
    <submittedName>
        <fullName evidence="2">Uncharacterized protein</fullName>
    </submittedName>
</protein>
<accession>I0GPZ2</accession>
<proteinExistence type="predicted"/>
<reference evidence="2 3" key="1">
    <citation type="submission" date="2011-10" db="EMBL/GenBank/DDBJ databases">
        <title>Whole genome sequence of Selenomonas ruminantium subsp. lactilytica TAM6421.</title>
        <authorList>
            <person name="Oguchi A."/>
            <person name="Ankai A."/>
            <person name="Kaneko J."/>
            <person name="Yamada-Narita S."/>
            <person name="Fukui S."/>
            <person name="Takahashi M."/>
            <person name="Onodera T."/>
            <person name="Kojima S."/>
            <person name="Fushimi T."/>
            <person name="Abe N."/>
            <person name="Kamio Y."/>
            <person name="Yamazaki S."/>
            <person name="Fujita N."/>
        </authorList>
    </citation>
    <scope>NUCLEOTIDE SEQUENCE [LARGE SCALE GENOMIC DNA]</scope>
    <source>
        <strain evidence="3">NBRC 103574 / TAM6421</strain>
    </source>
</reference>
<dbReference type="EMBL" id="AP012292">
    <property type="protein sequence ID" value="BAL82829.1"/>
    <property type="molecule type" value="Genomic_DNA"/>
</dbReference>
<evidence type="ECO:0000313" key="2">
    <source>
        <dbReference type="EMBL" id="BAL82829.1"/>
    </source>
</evidence>
<evidence type="ECO:0000313" key="3">
    <source>
        <dbReference type="Proteomes" id="UP000007887"/>
    </source>
</evidence>
<name>I0GPZ2_SELRL</name>
<sequence length="63" mass="6974">MSENKNGWGGAREGAGRRPAAADGTERRMRSLRASDGEWEVIKAFAKILKDNPERAARMMAIQ</sequence>
<organism evidence="2 3">
    <name type="scientific">Selenomonas ruminantium subsp. lactilytica (strain NBRC 103574 / TAM6421)</name>
    <dbReference type="NCBI Taxonomy" id="927704"/>
    <lineage>
        <taxon>Bacteria</taxon>
        <taxon>Bacillati</taxon>
        <taxon>Bacillota</taxon>
        <taxon>Negativicutes</taxon>
        <taxon>Selenomonadales</taxon>
        <taxon>Selenomonadaceae</taxon>
        <taxon>Selenomonas</taxon>
    </lineage>
</organism>